<gene>
    <name evidence="1" type="ORF">JFP838_pA0374</name>
</gene>
<dbReference type="AlphaFoldDB" id="A0A140GRY1"/>
<keyword evidence="1" id="KW-0614">Plasmid</keyword>
<proteinExistence type="predicted"/>
<name>A0A140GRY1_CLOPF</name>
<evidence type="ECO:0000313" key="2">
    <source>
        <dbReference type="Proteomes" id="UP000070260"/>
    </source>
</evidence>
<dbReference type="RefSeq" id="WP_061429874.1">
    <property type="nucleotide sequence ID" value="NZ_CP013615.1"/>
</dbReference>
<dbReference type="Proteomes" id="UP000070260">
    <property type="component" value="Plasmid pJFP838A"/>
</dbReference>
<accession>A0A140GRY1</accession>
<dbReference type="EMBL" id="CP013615">
    <property type="protein sequence ID" value="AMN31290.1"/>
    <property type="molecule type" value="Genomic_DNA"/>
</dbReference>
<geneLocation type="plasmid" evidence="1 2">
    <name>pJFP838A</name>
</geneLocation>
<organism evidence="1 2">
    <name type="scientific">Clostridium perfringens</name>
    <dbReference type="NCBI Taxonomy" id="1502"/>
    <lineage>
        <taxon>Bacteria</taxon>
        <taxon>Bacillati</taxon>
        <taxon>Bacillota</taxon>
        <taxon>Clostridia</taxon>
        <taxon>Eubacteriales</taxon>
        <taxon>Clostridiaceae</taxon>
        <taxon>Clostridium</taxon>
    </lineage>
</organism>
<reference evidence="1 2" key="1">
    <citation type="journal article" date="2016" name="PLoS ONE">
        <title>Plasmid Characterization and Chromosome Analysis of Two netF+ Clostridium perfringens Isolates Associated with Foal and Canine Necrotizing Enteritis.</title>
        <authorList>
            <person name="Mehdizadeh Gohari I."/>
            <person name="Kropinski A.M."/>
            <person name="Weese S.J."/>
            <person name="Parreira V.R."/>
            <person name="Whitehead A.E."/>
            <person name="Boerlin P."/>
            <person name="Prescott J.F."/>
        </authorList>
    </citation>
    <scope>NUCLEOTIDE SEQUENCE [LARGE SCALE GENOMIC DNA]</scope>
    <source>
        <strain evidence="1 2">JP838</strain>
        <plasmid evidence="2">Plasmid pJFP838A</plasmid>
    </source>
</reference>
<sequence length="69" mass="8628">MFLKSVIYKSFKESTDFQKKYVDKKYNDLDDMILNKFKNERNKETNSLFDFFYDLSFENIINYYEQTYK</sequence>
<protein>
    <submittedName>
        <fullName evidence="1">Uncharacterized protein</fullName>
    </submittedName>
</protein>
<evidence type="ECO:0000313" key="1">
    <source>
        <dbReference type="EMBL" id="AMN31290.1"/>
    </source>
</evidence>
<dbReference type="PATRIC" id="fig|1502.177.peg.3584"/>